<accession>A0A6P7H7D2</accession>
<protein>
    <submittedName>
        <fullName evidence="1">Uncharacterized protein LOC114348047</fullName>
    </submittedName>
</protein>
<reference evidence="1" key="1">
    <citation type="submission" date="2025-08" db="UniProtKB">
        <authorList>
            <consortium name="RefSeq"/>
        </authorList>
    </citation>
    <scope>IDENTIFICATION</scope>
    <source>
        <tissue evidence="1">Whole insect</tissue>
    </source>
</reference>
<sequence>MKENEEQLKQFDVSTNNITTVMKSNKMQNDFFEFDINSDLQTQNENTGYTDLDYKRQAELQLLQYLADSKTNIQMLKKYNIIEQLFKKFNTPLPSSAAVERMFSFATFINSFENLVLLKASGYTN</sequence>
<organism evidence="1">
    <name type="scientific">Diabrotica virgifera virgifera</name>
    <name type="common">western corn rootworm</name>
    <dbReference type="NCBI Taxonomy" id="50390"/>
    <lineage>
        <taxon>Eukaryota</taxon>
        <taxon>Metazoa</taxon>
        <taxon>Ecdysozoa</taxon>
        <taxon>Arthropoda</taxon>
        <taxon>Hexapoda</taxon>
        <taxon>Insecta</taxon>
        <taxon>Pterygota</taxon>
        <taxon>Neoptera</taxon>
        <taxon>Endopterygota</taxon>
        <taxon>Coleoptera</taxon>
        <taxon>Polyphaga</taxon>
        <taxon>Cucujiformia</taxon>
        <taxon>Chrysomeloidea</taxon>
        <taxon>Chrysomelidae</taxon>
        <taxon>Galerucinae</taxon>
        <taxon>Diabroticina</taxon>
        <taxon>Diabroticites</taxon>
        <taxon>Diabrotica</taxon>
    </lineage>
</organism>
<dbReference type="RefSeq" id="XP_028154477.1">
    <property type="nucleotide sequence ID" value="XM_028298676.1"/>
</dbReference>
<dbReference type="AlphaFoldDB" id="A0A6P7H7D2"/>
<name>A0A6P7H7D2_DIAVI</name>
<dbReference type="InParanoid" id="A0A6P7H7D2"/>
<evidence type="ECO:0000313" key="1">
    <source>
        <dbReference type="RefSeq" id="XP_028154477.1"/>
    </source>
</evidence>
<proteinExistence type="predicted"/>
<gene>
    <name evidence="1" type="primary">LOC114348047</name>
</gene>